<dbReference type="InterPro" id="IPR005467">
    <property type="entry name" value="His_kinase_dom"/>
</dbReference>
<dbReference type="Gene3D" id="3.30.565.10">
    <property type="entry name" value="Histidine kinase-like ATPase, C-terminal domain"/>
    <property type="match status" value="1"/>
</dbReference>
<evidence type="ECO:0000256" key="6">
    <source>
        <dbReference type="PROSITE-ProRule" id="PRU00169"/>
    </source>
</evidence>
<dbReference type="InterPro" id="IPR036097">
    <property type="entry name" value="HisK_dim/P_sf"/>
</dbReference>
<dbReference type="SMART" id="SM00387">
    <property type="entry name" value="HATPase_c"/>
    <property type="match status" value="1"/>
</dbReference>
<evidence type="ECO:0000313" key="10">
    <source>
        <dbReference type="Proteomes" id="UP001300261"/>
    </source>
</evidence>
<dbReference type="EMBL" id="JAPEVI010000003">
    <property type="protein sequence ID" value="MCX2725021.1"/>
    <property type="molecule type" value="Genomic_DNA"/>
</dbReference>
<dbReference type="Pfam" id="PF00512">
    <property type="entry name" value="HisKA"/>
    <property type="match status" value="1"/>
</dbReference>
<accession>A0ABT3R7H6</accession>
<dbReference type="SUPFAM" id="SSF52172">
    <property type="entry name" value="CheY-like"/>
    <property type="match status" value="1"/>
</dbReference>
<feature type="domain" description="Histidine kinase" evidence="7">
    <location>
        <begin position="13"/>
        <end position="231"/>
    </location>
</feature>
<dbReference type="SUPFAM" id="SSF47384">
    <property type="entry name" value="Homodimeric domain of signal transducing histidine kinase"/>
    <property type="match status" value="1"/>
</dbReference>
<dbReference type="SMART" id="SM00388">
    <property type="entry name" value="HisKA"/>
    <property type="match status" value="1"/>
</dbReference>
<dbReference type="InterPro" id="IPR004358">
    <property type="entry name" value="Sig_transdc_His_kin-like_C"/>
</dbReference>
<evidence type="ECO:0000256" key="3">
    <source>
        <dbReference type="ARBA" id="ARBA00022553"/>
    </source>
</evidence>
<dbReference type="GO" id="GO:0016301">
    <property type="term" value="F:kinase activity"/>
    <property type="evidence" value="ECO:0007669"/>
    <property type="project" value="UniProtKB-KW"/>
</dbReference>
<evidence type="ECO:0000256" key="5">
    <source>
        <dbReference type="ARBA" id="ARBA00022777"/>
    </source>
</evidence>
<dbReference type="InterPro" id="IPR003661">
    <property type="entry name" value="HisK_dim/P_dom"/>
</dbReference>
<keyword evidence="4" id="KW-0808">Transferase</keyword>
<dbReference type="PROSITE" id="PS50109">
    <property type="entry name" value="HIS_KIN"/>
    <property type="match status" value="1"/>
</dbReference>
<dbReference type="InterPro" id="IPR003594">
    <property type="entry name" value="HATPase_dom"/>
</dbReference>
<dbReference type="Pfam" id="PF00072">
    <property type="entry name" value="Response_reg"/>
    <property type="match status" value="1"/>
</dbReference>
<dbReference type="CDD" id="cd00082">
    <property type="entry name" value="HisKA"/>
    <property type="match status" value="1"/>
</dbReference>
<dbReference type="Gene3D" id="1.10.287.130">
    <property type="match status" value="1"/>
</dbReference>
<dbReference type="SUPFAM" id="SSF55874">
    <property type="entry name" value="ATPase domain of HSP90 chaperone/DNA topoisomerase II/histidine kinase"/>
    <property type="match status" value="1"/>
</dbReference>
<sequence>MADHDDDSVELALLAHDLRTPLAAMRLTAELIGNAPLNKAQTEQLAILVRSIDALTQMTGELIKAAEPGTSPESAPVRIADIVSDVAGLFQAAAGAKNLLLETSVEDAARDCLTRHGGALRRVLATLVDNAVKYTPEGGVRVEIRALAPDDAGRAWVSVAVADSGPGIDAAERARLFRPFVRGRHGRETGPGTGLGLWGTEHLVREIGGALQLTRSETGGSRFEVEVPCEGQGTGDAAPATATRRPAALPHPAHVLIVDDNDTNCRLLEALLESFGITSQIANSGEQAIEMVGKGSFDAALLDLHMPGMSGVETAEELRHLRSEADLPLIAVTAAAESVSDERLRQVGFQDVLTKPLSPAALFEALEVARQARRRREDQDER</sequence>
<dbReference type="PROSITE" id="PS50110">
    <property type="entry name" value="RESPONSE_REGULATORY"/>
    <property type="match status" value="1"/>
</dbReference>
<dbReference type="InterPro" id="IPR001789">
    <property type="entry name" value="Sig_transdc_resp-reg_receiver"/>
</dbReference>
<dbReference type="InterPro" id="IPR036890">
    <property type="entry name" value="HATPase_C_sf"/>
</dbReference>
<evidence type="ECO:0000313" key="9">
    <source>
        <dbReference type="EMBL" id="MCX2725021.1"/>
    </source>
</evidence>
<reference evidence="9 10" key="1">
    <citation type="journal article" date="2016" name="Int. J. Syst. Evol. Microbiol.">
        <title>Labrenzia salina sp. nov., isolated from the rhizosphere of the halophyte Arthrocnemum macrostachyum.</title>
        <authorList>
            <person name="Camacho M."/>
            <person name="Redondo-Gomez S."/>
            <person name="Rodriguez-Llorente I."/>
            <person name="Rohde M."/>
            <person name="Sproer C."/>
            <person name="Schumann P."/>
            <person name="Klenk H.P."/>
            <person name="Montero-Calasanz M.D.C."/>
        </authorList>
    </citation>
    <scope>NUCLEOTIDE SEQUENCE [LARGE SCALE GENOMIC DNA]</scope>
    <source>
        <strain evidence="9 10">DSM 29163</strain>
    </source>
</reference>
<dbReference type="InterPro" id="IPR011006">
    <property type="entry name" value="CheY-like_superfamily"/>
</dbReference>
<name>A0ABT3R7H6_9HYPH</name>
<evidence type="ECO:0000256" key="4">
    <source>
        <dbReference type="ARBA" id="ARBA00022679"/>
    </source>
</evidence>
<dbReference type="Proteomes" id="UP001300261">
    <property type="component" value="Unassembled WGS sequence"/>
</dbReference>
<dbReference type="PANTHER" id="PTHR43047">
    <property type="entry name" value="TWO-COMPONENT HISTIDINE PROTEIN KINASE"/>
    <property type="match status" value="1"/>
</dbReference>
<dbReference type="EC" id="2.7.13.3" evidence="2"/>
<comment type="catalytic activity">
    <reaction evidence="1">
        <text>ATP + protein L-histidine = ADP + protein N-phospho-L-histidine.</text>
        <dbReference type="EC" id="2.7.13.3"/>
    </reaction>
</comment>
<feature type="domain" description="Response regulatory" evidence="8">
    <location>
        <begin position="254"/>
        <end position="370"/>
    </location>
</feature>
<protein>
    <recommendedName>
        <fullName evidence="2">histidine kinase</fullName>
        <ecNumber evidence="2">2.7.13.3</ecNumber>
    </recommendedName>
</protein>
<dbReference type="Pfam" id="PF02518">
    <property type="entry name" value="HATPase_c"/>
    <property type="match status" value="1"/>
</dbReference>
<evidence type="ECO:0000256" key="2">
    <source>
        <dbReference type="ARBA" id="ARBA00012438"/>
    </source>
</evidence>
<comment type="caution">
    <text evidence="9">The sequence shown here is derived from an EMBL/GenBank/DDBJ whole genome shotgun (WGS) entry which is preliminary data.</text>
</comment>
<keyword evidence="3 6" id="KW-0597">Phosphoprotein</keyword>
<keyword evidence="10" id="KW-1185">Reference proteome</keyword>
<keyword evidence="5 9" id="KW-0418">Kinase</keyword>
<dbReference type="Gene3D" id="3.40.50.2300">
    <property type="match status" value="1"/>
</dbReference>
<dbReference type="PANTHER" id="PTHR43047:SF72">
    <property type="entry name" value="OSMOSENSING HISTIDINE PROTEIN KINASE SLN1"/>
    <property type="match status" value="1"/>
</dbReference>
<organism evidence="9 10">
    <name type="scientific">Roseibium salinum</name>
    <dbReference type="NCBI Taxonomy" id="1604349"/>
    <lineage>
        <taxon>Bacteria</taxon>
        <taxon>Pseudomonadati</taxon>
        <taxon>Pseudomonadota</taxon>
        <taxon>Alphaproteobacteria</taxon>
        <taxon>Hyphomicrobiales</taxon>
        <taxon>Stappiaceae</taxon>
        <taxon>Roseibium</taxon>
    </lineage>
</organism>
<dbReference type="SMART" id="SM00448">
    <property type="entry name" value="REC"/>
    <property type="match status" value="1"/>
</dbReference>
<gene>
    <name evidence="9" type="ORF">ON753_22050</name>
</gene>
<evidence type="ECO:0000256" key="1">
    <source>
        <dbReference type="ARBA" id="ARBA00000085"/>
    </source>
</evidence>
<feature type="modified residue" description="4-aspartylphosphate" evidence="6">
    <location>
        <position position="303"/>
    </location>
</feature>
<dbReference type="CDD" id="cd17546">
    <property type="entry name" value="REC_hyHK_CKI1_RcsC-like"/>
    <property type="match status" value="1"/>
</dbReference>
<dbReference type="PRINTS" id="PR00344">
    <property type="entry name" value="BCTRLSENSOR"/>
</dbReference>
<dbReference type="RefSeq" id="WP_265965498.1">
    <property type="nucleotide sequence ID" value="NZ_JAPEVI010000003.1"/>
</dbReference>
<evidence type="ECO:0000259" key="7">
    <source>
        <dbReference type="PROSITE" id="PS50109"/>
    </source>
</evidence>
<proteinExistence type="predicted"/>
<evidence type="ECO:0000259" key="8">
    <source>
        <dbReference type="PROSITE" id="PS50110"/>
    </source>
</evidence>